<gene>
    <name evidence="2" type="ORF">P167DRAFT_532410</name>
</gene>
<dbReference type="FunCoup" id="A0A3N4L0Q8">
    <property type="interactions" value="22"/>
</dbReference>
<dbReference type="AlphaFoldDB" id="A0A3N4L0Q8"/>
<evidence type="ECO:0000313" key="3">
    <source>
        <dbReference type="Proteomes" id="UP000277580"/>
    </source>
</evidence>
<reference evidence="2 3" key="1">
    <citation type="journal article" date="2018" name="Nat. Ecol. Evol.">
        <title>Pezizomycetes genomes reveal the molecular basis of ectomycorrhizal truffle lifestyle.</title>
        <authorList>
            <person name="Murat C."/>
            <person name="Payen T."/>
            <person name="Noel B."/>
            <person name="Kuo A."/>
            <person name="Morin E."/>
            <person name="Chen J."/>
            <person name="Kohler A."/>
            <person name="Krizsan K."/>
            <person name="Balestrini R."/>
            <person name="Da Silva C."/>
            <person name="Montanini B."/>
            <person name="Hainaut M."/>
            <person name="Levati E."/>
            <person name="Barry K.W."/>
            <person name="Belfiori B."/>
            <person name="Cichocki N."/>
            <person name="Clum A."/>
            <person name="Dockter R.B."/>
            <person name="Fauchery L."/>
            <person name="Guy J."/>
            <person name="Iotti M."/>
            <person name="Le Tacon F."/>
            <person name="Lindquist E.A."/>
            <person name="Lipzen A."/>
            <person name="Malagnac F."/>
            <person name="Mello A."/>
            <person name="Molinier V."/>
            <person name="Miyauchi S."/>
            <person name="Poulain J."/>
            <person name="Riccioni C."/>
            <person name="Rubini A."/>
            <person name="Sitrit Y."/>
            <person name="Splivallo R."/>
            <person name="Traeger S."/>
            <person name="Wang M."/>
            <person name="Zifcakova L."/>
            <person name="Wipf D."/>
            <person name="Zambonelli A."/>
            <person name="Paolocci F."/>
            <person name="Nowrousian M."/>
            <person name="Ottonello S."/>
            <person name="Baldrian P."/>
            <person name="Spatafora J.W."/>
            <person name="Henrissat B."/>
            <person name="Nagy L.G."/>
            <person name="Aury J.M."/>
            <person name="Wincker P."/>
            <person name="Grigoriev I.V."/>
            <person name="Bonfante P."/>
            <person name="Martin F.M."/>
        </authorList>
    </citation>
    <scope>NUCLEOTIDE SEQUENCE [LARGE SCALE GENOMIC DNA]</scope>
    <source>
        <strain evidence="2 3">CCBAS932</strain>
    </source>
</reference>
<evidence type="ECO:0008006" key="4">
    <source>
        <dbReference type="Google" id="ProtNLM"/>
    </source>
</evidence>
<feature type="compositionally biased region" description="Pro residues" evidence="1">
    <location>
        <begin position="1"/>
        <end position="10"/>
    </location>
</feature>
<dbReference type="PROSITE" id="PS51808">
    <property type="entry name" value="CHCH"/>
    <property type="match status" value="1"/>
</dbReference>
<organism evidence="2 3">
    <name type="scientific">Morchella conica CCBAS932</name>
    <dbReference type="NCBI Taxonomy" id="1392247"/>
    <lineage>
        <taxon>Eukaryota</taxon>
        <taxon>Fungi</taxon>
        <taxon>Dikarya</taxon>
        <taxon>Ascomycota</taxon>
        <taxon>Pezizomycotina</taxon>
        <taxon>Pezizomycetes</taxon>
        <taxon>Pezizales</taxon>
        <taxon>Morchellaceae</taxon>
        <taxon>Morchella</taxon>
    </lineage>
</organism>
<feature type="region of interest" description="Disordered" evidence="1">
    <location>
        <begin position="1"/>
        <end position="30"/>
    </location>
</feature>
<dbReference type="Proteomes" id="UP000277580">
    <property type="component" value="Unassembled WGS sequence"/>
</dbReference>
<accession>A0A3N4L0Q8</accession>
<dbReference type="STRING" id="1392247.A0A3N4L0Q8"/>
<dbReference type="InParanoid" id="A0A3N4L0Q8"/>
<dbReference type="PANTHER" id="PTHR13639">
    <property type="entry name" value="CYTOCHROME C OXIDASE ASSEMBLY FACTOR 4 HOMOLOG, MITOCHONDRIAL"/>
    <property type="match status" value="1"/>
</dbReference>
<evidence type="ECO:0000313" key="2">
    <source>
        <dbReference type="EMBL" id="RPB16403.1"/>
    </source>
</evidence>
<sequence>MPSNKPPVPDETPAQVQDDDEPDAWDQRINDTGCSAENARLNDCYFEKKDWRLCKSEMEAFKACWKAKGNTSRTESRDK</sequence>
<proteinExistence type="predicted"/>
<dbReference type="PANTHER" id="PTHR13639:SF2">
    <property type="entry name" value="CYTOCHROME C OXIDASE ASSEMBLY FACTOR 4 HOMOLOG, MITOCHONDRIAL"/>
    <property type="match status" value="1"/>
</dbReference>
<dbReference type="GO" id="GO:0033617">
    <property type="term" value="P:mitochondrial respiratory chain complex IV assembly"/>
    <property type="evidence" value="ECO:0007669"/>
    <property type="project" value="InterPro"/>
</dbReference>
<protein>
    <recommendedName>
        <fullName evidence="4">CHCH domain-containing protein</fullName>
    </recommendedName>
</protein>
<dbReference type="InterPro" id="IPR039870">
    <property type="entry name" value="Coa4-like"/>
</dbReference>
<dbReference type="OrthoDB" id="5586401at2759"/>
<evidence type="ECO:0000256" key="1">
    <source>
        <dbReference type="SAM" id="MobiDB-lite"/>
    </source>
</evidence>
<dbReference type="GO" id="GO:0005758">
    <property type="term" value="C:mitochondrial intermembrane space"/>
    <property type="evidence" value="ECO:0007669"/>
    <property type="project" value="InterPro"/>
</dbReference>
<dbReference type="EMBL" id="ML119109">
    <property type="protein sequence ID" value="RPB16403.1"/>
    <property type="molecule type" value="Genomic_DNA"/>
</dbReference>
<name>A0A3N4L0Q8_9PEZI</name>
<keyword evidence="3" id="KW-1185">Reference proteome</keyword>